<reference evidence="2" key="1">
    <citation type="journal article" date="2014" name="PLoS ONE">
        <title>Transcriptome-Based Identification of ABC Transporters in the Western Tarnished Plant Bug Lygus hesperus.</title>
        <authorList>
            <person name="Hull J.J."/>
            <person name="Chaney K."/>
            <person name="Geib S.M."/>
            <person name="Fabrick J.A."/>
            <person name="Brent C.S."/>
            <person name="Walsh D."/>
            <person name="Lavine L.C."/>
        </authorList>
    </citation>
    <scope>NUCLEOTIDE SEQUENCE</scope>
</reference>
<dbReference type="Pfam" id="PF00498">
    <property type="entry name" value="FHA"/>
    <property type="match status" value="1"/>
</dbReference>
<evidence type="ECO:0000259" key="1">
    <source>
        <dbReference type="PROSITE" id="PS50006"/>
    </source>
</evidence>
<organism evidence="2">
    <name type="scientific">Lygus hesperus</name>
    <name type="common">Western plant bug</name>
    <dbReference type="NCBI Taxonomy" id="30085"/>
    <lineage>
        <taxon>Eukaryota</taxon>
        <taxon>Metazoa</taxon>
        <taxon>Ecdysozoa</taxon>
        <taxon>Arthropoda</taxon>
        <taxon>Hexapoda</taxon>
        <taxon>Insecta</taxon>
        <taxon>Pterygota</taxon>
        <taxon>Neoptera</taxon>
        <taxon>Paraneoptera</taxon>
        <taxon>Hemiptera</taxon>
        <taxon>Heteroptera</taxon>
        <taxon>Panheteroptera</taxon>
        <taxon>Cimicomorpha</taxon>
        <taxon>Miridae</taxon>
        <taxon>Mirini</taxon>
        <taxon>Lygus</taxon>
    </lineage>
</organism>
<dbReference type="InterPro" id="IPR008984">
    <property type="entry name" value="SMAD_FHA_dom_sf"/>
</dbReference>
<dbReference type="PROSITE" id="PS50006">
    <property type="entry name" value="FHA_DOMAIN"/>
    <property type="match status" value="1"/>
</dbReference>
<sequence length="203" mass="23149">SFCTLLMTSHRLIDKLNTVDLASQTARLQAKYSSNNKRYADLDANTNKLLGEEEMLSNEAQSLPQHIILKTDAHKLNVQTPFFRCPPWADLPPIAFYLHCTRNDKALSSFHLHRYAFYIFGKNAAVCDYVLQHPSISNVHATLVFHRQHECFVLVDLNSTNGVRINKLRVQPQKPTPVAVGAIIQFGYSTRLYELRTGELHDK</sequence>
<dbReference type="SMART" id="SM00240">
    <property type="entry name" value="FHA"/>
    <property type="match status" value="1"/>
</dbReference>
<dbReference type="EMBL" id="GBHO01035097">
    <property type="protein sequence ID" value="JAG08507.1"/>
    <property type="molecule type" value="Transcribed_RNA"/>
</dbReference>
<reference evidence="2" key="2">
    <citation type="submission" date="2014-07" db="EMBL/GenBank/DDBJ databases">
        <authorList>
            <person name="Hull J."/>
        </authorList>
    </citation>
    <scope>NUCLEOTIDE SEQUENCE</scope>
</reference>
<proteinExistence type="predicted"/>
<dbReference type="SUPFAM" id="SSF49879">
    <property type="entry name" value="SMAD/FHA domain"/>
    <property type="match status" value="1"/>
</dbReference>
<dbReference type="InterPro" id="IPR050923">
    <property type="entry name" value="Cell_Proc_Reg/RNA_Proc"/>
</dbReference>
<dbReference type="AlphaFoldDB" id="A0A0A9WJA0"/>
<feature type="domain" description="FHA" evidence="1">
    <location>
        <begin position="118"/>
        <end position="170"/>
    </location>
</feature>
<feature type="non-terminal residue" evidence="2">
    <location>
        <position position="1"/>
    </location>
</feature>
<dbReference type="FunFam" id="2.60.200.20:FF:000019">
    <property type="entry name" value="Nuclear inhibitor of protein phosphatase"/>
    <property type="match status" value="1"/>
</dbReference>
<evidence type="ECO:0000313" key="2">
    <source>
        <dbReference type="EMBL" id="JAG08507.1"/>
    </source>
</evidence>
<name>A0A0A9WJA0_LYGHE</name>
<gene>
    <name evidence="2" type="primary">Ppp1r8</name>
    <name evidence="2" type="ORF">CM83_16566</name>
</gene>
<accession>A0A0A9WJA0</accession>
<dbReference type="InterPro" id="IPR000253">
    <property type="entry name" value="FHA_dom"/>
</dbReference>
<dbReference type="Gene3D" id="2.60.200.20">
    <property type="match status" value="1"/>
</dbReference>
<dbReference type="PANTHER" id="PTHR23308">
    <property type="entry name" value="NUCLEAR INHIBITOR OF PROTEIN PHOSPHATASE-1"/>
    <property type="match status" value="1"/>
</dbReference>
<protein>
    <submittedName>
        <fullName evidence="2">Nuclear inhibitor of protein phosphatase 1</fullName>
    </submittedName>
</protein>